<dbReference type="GO" id="GO:0016763">
    <property type="term" value="F:pentosyltransferase activity"/>
    <property type="evidence" value="ECO:0007669"/>
    <property type="project" value="TreeGrafter"/>
</dbReference>
<keyword evidence="2" id="KW-1003">Cell membrane</keyword>
<accession>A0A1W9NXU7</accession>
<feature type="transmembrane region" description="Helical" evidence="8">
    <location>
        <begin position="96"/>
        <end position="119"/>
    </location>
</feature>
<evidence type="ECO:0000256" key="6">
    <source>
        <dbReference type="ARBA" id="ARBA00022989"/>
    </source>
</evidence>
<comment type="subcellular location">
    <subcellularLocation>
        <location evidence="1">Cell membrane</location>
        <topology evidence="1">Multi-pass membrane protein</topology>
    </subcellularLocation>
</comment>
<dbReference type="PANTHER" id="PTHR33908">
    <property type="entry name" value="MANNOSYLTRANSFERASE YKCB-RELATED"/>
    <property type="match status" value="1"/>
</dbReference>
<protein>
    <recommendedName>
        <fullName evidence="9">Glycosyltransferase RgtA/B/C/D-like domain-containing protein</fullName>
    </recommendedName>
</protein>
<feature type="domain" description="Glycosyltransferase RgtA/B/C/D-like" evidence="9">
    <location>
        <begin position="140"/>
        <end position="221"/>
    </location>
</feature>
<dbReference type="STRING" id="1968527.B5M47_02385"/>
<feature type="transmembrane region" description="Helical" evidence="8">
    <location>
        <begin position="348"/>
        <end position="370"/>
    </location>
</feature>
<evidence type="ECO:0000256" key="4">
    <source>
        <dbReference type="ARBA" id="ARBA00022679"/>
    </source>
</evidence>
<name>A0A1W9NXU7_UNCC3</name>
<evidence type="ECO:0000256" key="1">
    <source>
        <dbReference type="ARBA" id="ARBA00004651"/>
    </source>
</evidence>
<feature type="transmembrane region" description="Helical" evidence="8">
    <location>
        <begin position="437"/>
        <end position="458"/>
    </location>
</feature>
<evidence type="ECO:0000256" key="8">
    <source>
        <dbReference type="SAM" id="Phobius"/>
    </source>
</evidence>
<reference evidence="11" key="1">
    <citation type="submission" date="2017-03" db="EMBL/GenBank/DDBJ databases">
        <title>Novel pathways for hydrocarbon cycling and metabolic interdependencies in hydrothermal sediment communities.</title>
        <authorList>
            <person name="Dombrowski N."/>
            <person name="Seitz K."/>
            <person name="Teske A."/>
            <person name="Baker B."/>
        </authorList>
    </citation>
    <scope>NUCLEOTIDE SEQUENCE [LARGE SCALE GENOMIC DNA]</scope>
</reference>
<feature type="transmembrane region" description="Helical" evidence="8">
    <location>
        <begin position="164"/>
        <end position="183"/>
    </location>
</feature>
<feature type="transmembrane region" description="Helical" evidence="8">
    <location>
        <begin position="406"/>
        <end position="425"/>
    </location>
</feature>
<comment type="caution">
    <text evidence="10">The sequence shown here is derived from an EMBL/GenBank/DDBJ whole genome shotgun (WGS) entry which is preliminary data.</text>
</comment>
<keyword evidence="6 8" id="KW-1133">Transmembrane helix</keyword>
<feature type="transmembrane region" description="Helical" evidence="8">
    <location>
        <begin position="195"/>
        <end position="219"/>
    </location>
</feature>
<evidence type="ECO:0000256" key="5">
    <source>
        <dbReference type="ARBA" id="ARBA00022692"/>
    </source>
</evidence>
<evidence type="ECO:0000256" key="7">
    <source>
        <dbReference type="ARBA" id="ARBA00023136"/>
    </source>
</evidence>
<keyword evidence="4" id="KW-0808">Transferase</keyword>
<dbReference type="InterPro" id="IPR050297">
    <property type="entry name" value="LipidA_mod_glycosyltrf_83"/>
</dbReference>
<feature type="transmembrane region" description="Helical" evidence="8">
    <location>
        <begin position="62"/>
        <end position="84"/>
    </location>
</feature>
<feature type="transmembrane region" description="Helical" evidence="8">
    <location>
        <begin position="139"/>
        <end position="157"/>
    </location>
</feature>
<dbReference type="PANTHER" id="PTHR33908:SF11">
    <property type="entry name" value="MEMBRANE PROTEIN"/>
    <property type="match status" value="1"/>
</dbReference>
<keyword evidence="3" id="KW-0328">Glycosyltransferase</keyword>
<evidence type="ECO:0000256" key="2">
    <source>
        <dbReference type="ARBA" id="ARBA00022475"/>
    </source>
</evidence>
<evidence type="ECO:0000259" key="9">
    <source>
        <dbReference type="Pfam" id="PF13231"/>
    </source>
</evidence>
<organism evidence="10 11">
    <name type="scientific">candidate division CPR3 bacterium 4484_211</name>
    <dbReference type="NCBI Taxonomy" id="1968527"/>
    <lineage>
        <taxon>Bacteria</taxon>
        <taxon>Bacteria division CPR3</taxon>
    </lineage>
</organism>
<evidence type="ECO:0000313" key="11">
    <source>
        <dbReference type="Proteomes" id="UP000192520"/>
    </source>
</evidence>
<dbReference type="GO" id="GO:0009103">
    <property type="term" value="P:lipopolysaccharide biosynthetic process"/>
    <property type="evidence" value="ECO:0007669"/>
    <property type="project" value="UniProtKB-ARBA"/>
</dbReference>
<evidence type="ECO:0000313" key="10">
    <source>
        <dbReference type="EMBL" id="OQX50987.1"/>
    </source>
</evidence>
<dbReference type="AlphaFoldDB" id="A0A1W9NXU7"/>
<sequence>MKALLRKLNLKVIALLGIIGLGAFLRFYNLNWGSPYFFHPDERNIASAVTQLNFPRQMNPHFFAYGSFPLYLIYIFGVLGNLIAQRQDVWQVSFGQAVMVGRLLSALLSALLIPLTFLVTEAISKEGRKGLGNRDGPGWGLGAAVLTAFAPGLIQYAHFGTFEIILTFEYLLIFYFLLKIVQFGRWRDYLVCSCIIGLSLATKVTSLIILPLLFAAYLLSIKLSIKKLSIKSSFSINFSIKSSFCNFCKTAMRPHGSFTNFSPVSEFFGEMTRRIEQTIKEIMRPKFLVSLLLVCLVGLIFSPYIILDYPSFRASMKYESSVAMGSLPVFYTAGFLKSVPFLYQFFHVFPYILGWGLWAAAPAAFLGVLAKGLRGDRWEKKEIILFLFIVLYFAFHGVMYVKWVRYMVPLIPFVVVMTVVAFGELDERRRGGFLKFSMLLLMCLATIVSSAVFFSRYFSSDPRIRAAEWVGENFPSGVKVLSELWDLGILPFNDEIGAGNIALFNFYELDGSFGQCGRGAEWYRDPKPRVADLSRELVRADLIVLPSQRVCETRLRLPECFPIGSRFYSALFNGELGFGKIYESPKLAIPQSPKEKSQALKIFQSLALGNSGFFSRQLADLFRPEETYFVFDYPKVLIFAKERRLDMAEYQKLLLN</sequence>
<proteinExistence type="predicted"/>
<dbReference type="EMBL" id="MZGJ01000011">
    <property type="protein sequence ID" value="OQX50987.1"/>
    <property type="molecule type" value="Genomic_DNA"/>
</dbReference>
<feature type="transmembrane region" description="Helical" evidence="8">
    <location>
        <begin position="287"/>
        <end position="307"/>
    </location>
</feature>
<evidence type="ECO:0000256" key="3">
    <source>
        <dbReference type="ARBA" id="ARBA00022676"/>
    </source>
</evidence>
<dbReference type="Pfam" id="PF13231">
    <property type="entry name" value="PMT_2"/>
    <property type="match status" value="1"/>
</dbReference>
<keyword evidence="5 8" id="KW-0812">Transmembrane</keyword>
<dbReference type="Proteomes" id="UP000192520">
    <property type="component" value="Unassembled WGS sequence"/>
</dbReference>
<keyword evidence="7 8" id="KW-0472">Membrane</keyword>
<feature type="transmembrane region" description="Helical" evidence="8">
    <location>
        <begin position="12"/>
        <end position="28"/>
    </location>
</feature>
<gene>
    <name evidence="10" type="ORF">B5M47_02385</name>
</gene>
<dbReference type="GO" id="GO:0005886">
    <property type="term" value="C:plasma membrane"/>
    <property type="evidence" value="ECO:0007669"/>
    <property type="project" value="UniProtKB-SubCell"/>
</dbReference>
<dbReference type="InterPro" id="IPR038731">
    <property type="entry name" value="RgtA/B/C-like"/>
</dbReference>
<feature type="transmembrane region" description="Helical" evidence="8">
    <location>
        <begin position="382"/>
        <end position="400"/>
    </location>
</feature>